<dbReference type="AlphaFoldDB" id="A0A7L5DQ19"/>
<proteinExistence type="predicted"/>
<evidence type="ECO:0000259" key="9">
    <source>
        <dbReference type="PROSITE" id="PS50113"/>
    </source>
</evidence>
<dbReference type="InterPro" id="IPR004358">
    <property type="entry name" value="Sig_transdc_His_kin-like_C"/>
</dbReference>
<evidence type="ECO:0000313" key="10">
    <source>
        <dbReference type="EMBL" id="QJD79571.1"/>
    </source>
</evidence>
<evidence type="ECO:0000256" key="3">
    <source>
        <dbReference type="ARBA" id="ARBA00022553"/>
    </source>
</evidence>
<feature type="domain" description="PAS" evidence="8">
    <location>
        <begin position="16"/>
        <end position="87"/>
    </location>
</feature>
<feature type="domain" description="PAC" evidence="9">
    <location>
        <begin position="221"/>
        <end position="277"/>
    </location>
</feature>
<dbReference type="Pfam" id="PF02518">
    <property type="entry name" value="HATPase_c"/>
    <property type="match status" value="1"/>
</dbReference>
<dbReference type="Gene3D" id="3.30.450.20">
    <property type="entry name" value="PAS domain"/>
    <property type="match status" value="3"/>
</dbReference>
<keyword evidence="11" id="KW-1185">Reference proteome</keyword>
<feature type="domain" description="PAC" evidence="9">
    <location>
        <begin position="92"/>
        <end position="145"/>
    </location>
</feature>
<dbReference type="InterPro" id="IPR013656">
    <property type="entry name" value="PAS_4"/>
</dbReference>
<dbReference type="PROSITE" id="PS50113">
    <property type="entry name" value="PAC"/>
    <property type="match status" value="2"/>
</dbReference>
<evidence type="ECO:0000256" key="4">
    <source>
        <dbReference type="ARBA" id="ARBA00022679"/>
    </source>
</evidence>
<dbReference type="Proteomes" id="UP000501128">
    <property type="component" value="Chromosome"/>
</dbReference>
<dbReference type="Pfam" id="PF08448">
    <property type="entry name" value="PAS_4"/>
    <property type="match status" value="1"/>
</dbReference>
<protein>
    <recommendedName>
        <fullName evidence="2">histidine kinase</fullName>
        <ecNumber evidence="2">2.7.13.3</ecNumber>
    </recommendedName>
</protein>
<dbReference type="InterPro" id="IPR003661">
    <property type="entry name" value="HisK_dim/P_dom"/>
</dbReference>
<dbReference type="Gene3D" id="3.30.565.10">
    <property type="entry name" value="Histidine kinase-like ATPase, C-terminal domain"/>
    <property type="match status" value="1"/>
</dbReference>
<dbReference type="InterPro" id="IPR052162">
    <property type="entry name" value="Sensor_kinase/Photoreceptor"/>
</dbReference>
<evidence type="ECO:0000256" key="2">
    <source>
        <dbReference type="ARBA" id="ARBA00012438"/>
    </source>
</evidence>
<gene>
    <name evidence="10" type="ORF">HH216_14970</name>
</gene>
<dbReference type="InterPro" id="IPR005467">
    <property type="entry name" value="His_kinase_dom"/>
</dbReference>
<dbReference type="SUPFAM" id="SSF47384">
    <property type="entry name" value="Homodimeric domain of signal transducing histidine kinase"/>
    <property type="match status" value="1"/>
</dbReference>
<feature type="coiled-coil region" evidence="6">
    <location>
        <begin position="401"/>
        <end position="449"/>
    </location>
</feature>
<evidence type="ECO:0000313" key="11">
    <source>
        <dbReference type="Proteomes" id="UP000501128"/>
    </source>
</evidence>
<dbReference type="FunFam" id="3.30.565.10:FF:000006">
    <property type="entry name" value="Sensor histidine kinase WalK"/>
    <property type="match status" value="1"/>
</dbReference>
<sequence length="697" mass="76816">MTDHQSSFDSSRNLHQQLDIDFVLQAAGLGVWDFDPVSGLVNWDKRSQALYGIAETNFIPYEQAIQYIHPDDMQRVNAAVEQSLDPQSDGIYDQTYRTIGVDDGVVRWVRFQGRAYFTAAGDLQRLAGVAQEVTQQVVAHRKLEESEAKLRSLIAAAPAGIGLFVGRDLVIEYPNQTFIDIVGKGPGVEGLPLREAMPELLSEGQPFLTILDEVFTTGVPFISPASLVKIVQNGVLNDNYYNISYTPIRDVTGQVYAILDIAIDVTEQVLAQQALAEKEAVLNSAVELAELGTFSVDVTTQVITTSPRVASWFGFESLAADAEAFINGVGQADRGLVRDSLANALRPGLDGRYDVVHSIVHARTGQQVIIHALGRVYTDVAGNPVRLEGTAQDITIQREQQLFLEQQVQERTDELAAANEELIASNEELAAINEELGASNEEYVSINEELEESNSLLVRSNDNLQTFAYVASHDLQEPLRKIQQFGDLLKTRLGDSIGAEELGYLERMRVAAGRMSTLIRDLLSFSRISTQRNSDDTVSLRVLINNVLDVLDMAITNTGAQVQIDELPTVPGDTSQLGQLFQNLISNALKFRRPGVEPRIQIRSQRINAVELPPSVRPIRRTAYYERIEVVDNGIGFEEKYLDRIFQVFQRLHGKSQYEGTGVGLAICEKVITNHGGAITASSQPGQGATFSVYLPV</sequence>
<dbReference type="EMBL" id="CP051677">
    <property type="protein sequence ID" value="QJD79571.1"/>
    <property type="molecule type" value="Genomic_DNA"/>
</dbReference>
<dbReference type="GO" id="GO:0000155">
    <property type="term" value="F:phosphorelay sensor kinase activity"/>
    <property type="evidence" value="ECO:0007669"/>
    <property type="project" value="InterPro"/>
</dbReference>
<dbReference type="SUPFAM" id="SSF55785">
    <property type="entry name" value="PYP-like sensor domain (PAS domain)"/>
    <property type="match status" value="3"/>
</dbReference>
<name>A0A7L5DQ19_9BACT</name>
<dbReference type="InterPro" id="IPR035965">
    <property type="entry name" value="PAS-like_dom_sf"/>
</dbReference>
<comment type="catalytic activity">
    <reaction evidence="1">
        <text>ATP + protein L-histidine = ADP + protein N-phospho-L-histidine.</text>
        <dbReference type="EC" id="2.7.13.3"/>
    </reaction>
</comment>
<evidence type="ECO:0000256" key="1">
    <source>
        <dbReference type="ARBA" id="ARBA00000085"/>
    </source>
</evidence>
<evidence type="ECO:0000256" key="5">
    <source>
        <dbReference type="ARBA" id="ARBA00022777"/>
    </source>
</evidence>
<dbReference type="PROSITE" id="PS50109">
    <property type="entry name" value="HIS_KIN"/>
    <property type="match status" value="1"/>
</dbReference>
<dbReference type="CDD" id="cd00082">
    <property type="entry name" value="HisKA"/>
    <property type="match status" value="1"/>
</dbReference>
<dbReference type="PANTHER" id="PTHR43304">
    <property type="entry name" value="PHYTOCHROME-LIKE PROTEIN CPH1"/>
    <property type="match status" value="1"/>
</dbReference>
<dbReference type="InterPro" id="IPR036097">
    <property type="entry name" value="HisK_dim/P_sf"/>
</dbReference>
<dbReference type="Gene3D" id="2.10.70.100">
    <property type="match status" value="2"/>
</dbReference>
<reference evidence="10 11" key="1">
    <citation type="submission" date="2020-04" db="EMBL/GenBank/DDBJ databases">
        <title>Genome sequencing of novel species.</title>
        <authorList>
            <person name="Heo J."/>
            <person name="Kim S.-J."/>
            <person name="Kim J.-S."/>
            <person name="Hong S.-B."/>
            <person name="Kwon S.-W."/>
        </authorList>
    </citation>
    <scope>NUCLEOTIDE SEQUENCE [LARGE SCALE GENOMIC DNA]</scope>
    <source>
        <strain evidence="10 11">CJU-R4</strain>
    </source>
</reference>
<keyword evidence="4" id="KW-0808">Transferase</keyword>
<organism evidence="10 11">
    <name type="scientific">Spirosoma rhododendri</name>
    <dbReference type="NCBI Taxonomy" id="2728024"/>
    <lineage>
        <taxon>Bacteria</taxon>
        <taxon>Pseudomonadati</taxon>
        <taxon>Bacteroidota</taxon>
        <taxon>Cytophagia</taxon>
        <taxon>Cytophagales</taxon>
        <taxon>Cytophagaceae</taxon>
        <taxon>Spirosoma</taxon>
    </lineage>
</organism>
<dbReference type="InterPro" id="IPR013655">
    <property type="entry name" value="PAS_fold_3"/>
</dbReference>
<accession>A0A7L5DQ19</accession>
<dbReference type="CDD" id="cd00130">
    <property type="entry name" value="PAS"/>
    <property type="match status" value="1"/>
</dbReference>
<dbReference type="Gene3D" id="1.10.287.130">
    <property type="match status" value="1"/>
</dbReference>
<dbReference type="PRINTS" id="PR00344">
    <property type="entry name" value="BCTRLSENSOR"/>
</dbReference>
<dbReference type="SMART" id="SM00091">
    <property type="entry name" value="PAS"/>
    <property type="match status" value="2"/>
</dbReference>
<dbReference type="EC" id="2.7.13.3" evidence="2"/>
<dbReference type="SMART" id="SM00387">
    <property type="entry name" value="HATPase_c"/>
    <property type="match status" value="1"/>
</dbReference>
<dbReference type="InterPro" id="IPR036890">
    <property type="entry name" value="HATPase_C_sf"/>
</dbReference>
<dbReference type="Pfam" id="PF00512">
    <property type="entry name" value="HisKA"/>
    <property type="match status" value="1"/>
</dbReference>
<keyword evidence="3" id="KW-0597">Phosphoprotein</keyword>
<dbReference type="PANTHER" id="PTHR43304:SF1">
    <property type="entry name" value="PAC DOMAIN-CONTAINING PROTEIN"/>
    <property type="match status" value="1"/>
</dbReference>
<evidence type="ECO:0000259" key="7">
    <source>
        <dbReference type="PROSITE" id="PS50109"/>
    </source>
</evidence>
<feature type="domain" description="Histidine kinase" evidence="7">
    <location>
        <begin position="470"/>
        <end position="697"/>
    </location>
</feature>
<dbReference type="Pfam" id="PF08447">
    <property type="entry name" value="PAS_3"/>
    <property type="match status" value="1"/>
</dbReference>
<dbReference type="InterPro" id="IPR000014">
    <property type="entry name" value="PAS"/>
</dbReference>
<dbReference type="RefSeq" id="WP_169551535.1">
    <property type="nucleotide sequence ID" value="NZ_CP051677.1"/>
</dbReference>
<dbReference type="SMART" id="SM00388">
    <property type="entry name" value="HisKA"/>
    <property type="match status" value="1"/>
</dbReference>
<dbReference type="KEGG" id="srho:HH216_14970"/>
<dbReference type="PROSITE" id="PS50112">
    <property type="entry name" value="PAS"/>
    <property type="match status" value="1"/>
</dbReference>
<keyword evidence="5" id="KW-0418">Kinase</keyword>
<dbReference type="InterPro" id="IPR000700">
    <property type="entry name" value="PAS-assoc_C"/>
</dbReference>
<evidence type="ECO:0000259" key="8">
    <source>
        <dbReference type="PROSITE" id="PS50112"/>
    </source>
</evidence>
<dbReference type="SUPFAM" id="SSF55874">
    <property type="entry name" value="ATPase domain of HSP90 chaperone/DNA topoisomerase II/histidine kinase"/>
    <property type="match status" value="1"/>
</dbReference>
<evidence type="ECO:0000256" key="6">
    <source>
        <dbReference type="SAM" id="Coils"/>
    </source>
</evidence>
<dbReference type="InterPro" id="IPR003594">
    <property type="entry name" value="HATPase_dom"/>
</dbReference>
<keyword evidence="6" id="KW-0175">Coiled coil</keyword>